<dbReference type="InterPro" id="IPR043894">
    <property type="entry name" value="MupG_C"/>
</dbReference>
<dbReference type="SUPFAM" id="SSF50891">
    <property type="entry name" value="Cyclophilin-like"/>
    <property type="match status" value="1"/>
</dbReference>
<feature type="domain" description="6-phospho-N-acetylmuramidase C-terminal" evidence="1">
    <location>
        <begin position="239"/>
        <end position="354"/>
    </location>
</feature>
<comment type="caution">
    <text evidence="3">The sequence shown here is derived from an EMBL/GenBank/DDBJ whole genome shotgun (WGS) entry which is preliminary data.</text>
</comment>
<dbReference type="EMBL" id="PGUY01000028">
    <property type="protein sequence ID" value="PLT30075.1"/>
    <property type="molecule type" value="Genomic_DNA"/>
</dbReference>
<dbReference type="InterPro" id="IPR029000">
    <property type="entry name" value="Cyclophilin-like_dom_sf"/>
</dbReference>
<evidence type="ECO:0000313" key="4">
    <source>
        <dbReference type="Proteomes" id="UP000234748"/>
    </source>
</evidence>
<evidence type="ECO:0000313" key="3">
    <source>
        <dbReference type="EMBL" id="PLT30075.1"/>
    </source>
</evidence>
<accession>A0A2N5M6W3</accession>
<dbReference type="AlphaFoldDB" id="A0A2N5M6W3"/>
<keyword evidence="4" id="KW-1185">Reference proteome</keyword>
<organism evidence="3 4">
    <name type="scientific">Peribacillus deserti</name>
    <dbReference type="NCBI Taxonomy" id="673318"/>
    <lineage>
        <taxon>Bacteria</taxon>
        <taxon>Bacillati</taxon>
        <taxon>Bacillota</taxon>
        <taxon>Bacilli</taxon>
        <taxon>Bacillales</taxon>
        <taxon>Bacillaceae</taxon>
        <taxon>Peribacillus</taxon>
    </lineage>
</organism>
<dbReference type="OrthoDB" id="5809921at2"/>
<dbReference type="SUPFAM" id="SSF51445">
    <property type="entry name" value="(Trans)glycosidases"/>
    <property type="match status" value="1"/>
</dbReference>
<dbReference type="InterPro" id="IPR017853">
    <property type="entry name" value="GH"/>
</dbReference>
<evidence type="ECO:0000259" key="1">
    <source>
        <dbReference type="Pfam" id="PF05913"/>
    </source>
</evidence>
<dbReference type="Pfam" id="PF05913">
    <property type="entry name" value="MupG_C"/>
    <property type="match status" value="1"/>
</dbReference>
<protein>
    <submittedName>
        <fullName evidence="3">DUF871 domain-containing protein</fullName>
    </submittedName>
</protein>
<dbReference type="InterPro" id="IPR008589">
    <property type="entry name" value="MupG"/>
</dbReference>
<sequence length="357" mass="40661">MLGISVYLGHMEDGEQREYLEMMKEAGFTSIFTSLHIPEDNPAAFRDLLAVLGGQARELGMELMADVSPKSFKHLGVTMDTLKEIVDWGVSGLRIDYGIEAEVIARLSHDMKIALNASTIDDELYLQLKGFGLKEDNIEAWHNYYPRPETGLDREGFIKQNKWLETLGFTVMAFIPGDETLRGPMFKGLPTLEDHRGMSPFTAYLDLLHQCHVSKVLIGDKSLKRETLRKFTQYKEGAIELSISLCKDISEWERKIVRLRHNNRMDAARDVIRSEPSRIFTAEKGITIPASGPHERKTGYITIDNKDYGRYQGELQIVKRTLRADPKVNAVGAIVDKDIELIRYLYPGKTFTFKEIE</sequence>
<dbReference type="InterPro" id="IPR013785">
    <property type="entry name" value="Aldolase_TIM"/>
</dbReference>
<dbReference type="Pfam" id="PF19200">
    <property type="entry name" value="MupG_N"/>
    <property type="match status" value="1"/>
</dbReference>
<dbReference type="Gene3D" id="2.40.100.10">
    <property type="entry name" value="Cyclophilin-like"/>
    <property type="match status" value="1"/>
</dbReference>
<dbReference type="PANTHER" id="PTHR38435">
    <property type="match status" value="1"/>
</dbReference>
<reference evidence="3 4" key="1">
    <citation type="submission" date="2017-11" db="EMBL/GenBank/DDBJ databases">
        <title>Comparitive Functional Genomics of Dry Heat Resistant strains isolated from the Viking Spacecraft.</title>
        <authorList>
            <person name="Seuylemezian A."/>
            <person name="Cooper K."/>
            <person name="Vaishampayan P."/>
        </authorList>
    </citation>
    <scope>NUCLEOTIDE SEQUENCE [LARGE SCALE GENOMIC DNA]</scope>
    <source>
        <strain evidence="3 4">V1-29</strain>
    </source>
</reference>
<dbReference type="InterPro" id="IPR043797">
    <property type="entry name" value="MupG_N"/>
</dbReference>
<dbReference type="RefSeq" id="WP_101641450.1">
    <property type="nucleotide sequence ID" value="NZ_PGUY01000028.1"/>
</dbReference>
<dbReference type="Proteomes" id="UP000234748">
    <property type="component" value="Unassembled WGS sequence"/>
</dbReference>
<evidence type="ECO:0000259" key="2">
    <source>
        <dbReference type="Pfam" id="PF19200"/>
    </source>
</evidence>
<gene>
    <name evidence="3" type="ORF">CUU66_09420</name>
</gene>
<dbReference type="Gene3D" id="3.20.20.70">
    <property type="entry name" value="Aldolase class I"/>
    <property type="match status" value="1"/>
</dbReference>
<name>A0A2N5M6W3_9BACI</name>
<dbReference type="PANTHER" id="PTHR38435:SF2">
    <property type="entry name" value="DUF871 DOMAIN-CONTAINING PROTEIN"/>
    <property type="match status" value="1"/>
</dbReference>
<proteinExistence type="predicted"/>
<feature type="domain" description="6-phospho-N-acetylmuramidase N-terminal" evidence="2">
    <location>
        <begin position="2"/>
        <end position="232"/>
    </location>
</feature>